<protein>
    <recommendedName>
        <fullName evidence="1">DUF1618 domain-containing protein</fullName>
    </recommendedName>
</protein>
<dbReference type="Proteomes" id="UP000324897">
    <property type="component" value="Unassembled WGS sequence"/>
</dbReference>
<sequence length="340" mass="38236">MDHLIYSASDDGRSRPPSARLLPDCYFSVRNVRRSYCDERASPRGFFVEDRRGPTRMLDRDVTGLLRRRGGNCGFVVAELQMAPSELLKPAAELLLLHSSSGEWRVKRAPIAHATDKCGRELASWKPDTVVPVGDRLLCWIDLSRGVIFADVFEDKPGLRYVSLPAEAPCYRYMNSRNVCATADGVVKFVHIVSTHRCGCGGVDSSKCPASCYACIVQTWTLKMGDMVWVTDGTVDATELYALDAWKGLPRVQLECPVVSAEDPMVICFIVRQEMTQWLVMVDTRSRTVQAVSRGPDLLPRMNYHPETPIPSRTTFSYVEIKTINSFKEQYSTARPTKNW</sequence>
<comment type="caution">
    <text evidence="2">The sequence shown here is derived from an EMBL/GenBank/DDBJ whole genome shotgun (WGS) entry which is preliminary data.</text>
</comment>
<dbReference type="InterPro" id="IPR011676">
    <property type="entry name" value="DUF1618"/>
</dbReference>
<name>A0A5J9SLV6_9POAL</name>
<proteinExistence type="predicted"/>
<feature type="domain" description="DUF1618" evidence="1">
    <location>
        <begin position="140"/>
        <end position="268"/>
    </location>
</feature>
<dbReference type="Pfam" id="PF07762">
    <property type="entry name" value="DUF1618"/>
    <property type="match status" value="1"/>
</dbReference>
<dbReference type="PANTHER" id="PTHR33074:SF124">
    <property type="entry name" value="DUF1618 DOMAIN-CONTAINING PROTEIN"/>
    <property type="match status" value="1"/>
</dbReference>
<gene>
    <name evidence="2" type="ORF">EJB05_54674</name>
</gene>
<reference evidence="2 3" key="1">
    <citation type="journal article" date="2019" name="Sci. Rep.">
        <title>A high-quality genome of Eragrostis curvula grass provides insights into Poaceae evolution and supports new strategies to enhance forage quality.</title>
        <authorList>
            <person name="Carballo J."/>
            <person name="Santos B.A.C.M."/>
            <person name="Zappacosta D."/>
            <person name="Garbus I."/>
            <person name="Selva J.P."/>
            <person name="Gallo C.A."/>
            <person name="Diaz A."/>
            <person name="Albertini E."/>
            <person name="Caccamo M."/>
            <person name="Echenique V."/>
        </authorList>
    </citation>
    <scope>NUCLEOTIDE SEQUENCE [LARGE SCALE GENOMIC DNA]</scope>
    <source>
        <strain evidence="3">cv. Victoria</strain>
        <tissue evidence="2">Leaf</tissue>
    </source>
</reference>
<organism evidence="2 3">
    <name type="scientific">Eragrostis curvula</name>
    <name type="common">weeping love grass</name>
    <dbReference type="NCBI Taxonomy" id="38414"/>
    <lineage>
        <taxon>Eukaryota</taxon>
        <taxon>Viridiplantae</taxon>
        <taxon>Streptophyta</taxon>
        <taxon>Embryophyta</taxon>
        <taxon>Tracheophyta</taxon>
        <taxon>Spermatophyta</taxon>
        <taxon>Magnoliopsida</taxon>
        <taxon>Liliopsida</taxon>
        <taxon>Poales</taxon>
        <taxon>Poaceae</taxon>
        <taxon>PACMAD clade</taxon>
        <taxon>Chloridoideae</taxon>
        <taxon>Eragrostideae</taxon>
        <taxon>Eragrostidinae</taxon>
        <taxon>Eragrostis</taxon>
    </lineage>
</organism>
<evidence type="ECO:0000259" key="1">
    <source>
        <dbReference type="Pfam" id="PF07762"/>
    </source>
</evidence>
<dbReference type="PANTHER" id="PTHR33074">
    <property type="entry name" value="EXPRESSED PROTEIN-RELATED"/>
    <property type="match status" value="1"/>
</dbReference>
<feature type="non-terminal residue" evidence="2">
    <location>
        <position position="1"/>
    </location>
</feature>
<dbReference type="Gramene" id="TVT99933">
    <property type="protein sequence ID" value="TVT99933"/>
    <property type="gene ID" value="EJB05_54674"/>
</dbReference>
<evidence type="ECO:0000313" key="3">
    <source>
        <dbReference type="Proteomes" id="UP000324897"/>
    </source>
</evidence>
<dbReference type="EMBL" id="RWGY01000656">
    <property type="protein sequence ID" value="TVT99933.1"/>
    <property type="molecule type" value="Genomic_DNA"/>
</dbReference>
<dbReference type="OrthoDB" id="685097at2759"/>
<accession>A0A5J9SLV6</accession>
<evidence type="ECO:0000313" key="2">
    <source>
        <dbReference type="EMBL" id="TVT99933.1"/>
    </source>
</evidence>
<keyword evidence="3" id="KW-1185">Reference proteome</keyword>
<dbReference type="AlphaFoldDB" id="A0A5J9SLV6"/>